<keyword evidence="8" id="KW-1185">Reference proteome</keyword>
<dbReference type="Proteomes" id="UP000295135">
    <property type="component" value="Unassembled WGS sequence"/>
</dbReference>
<evidence type="ECO:0000313" key="7">
    <source>
        <dbReference type="EMBL" id="TCS72758.1"/>
    </source>
</evidence>
<dbReference type="AlphaFoldDB" id="A0A4R3JWQ6"/>
<protein>
    <submittedName>
        <fullName evidence="7">Uncharacterized protein DUF1282</fullName>
    </submittedName>
</protein>
<evidence type="ECO:0000256" key="3">
    <source>
        <dbReference type="ARBA" id="ARBA00022989"/>
    </source>
</evidence>
<sequence>MGLTSLAKLPWSAEQGWPELSRSRPSLVRLFARLVLPLLPPAMIYYAGTRYPEVFLAGAAAKDWGRVAVVFFLAEMQTVLAMGWLIRQVALTNGLTLDRHDAFLLAAIAPVPLWLASLGLLVPSLGFNALLSLAALVVSCGLIYHGIEGLCRTREDVTAAAIVQTVIGAGLAAWALLLVLVVML</sequence>
<gene>
    <name evidence="7" type="ORF">EDC61_104175</name>
</gene>
<evidence type="ECO:0000313" key="8">
    <source>
        <dbReference type="Proteomes" id="UP000295135"/>
    </source>
</evidence>
<feature type="transmembrane region" description="Helical" evidence="5">
    <location>
        <begin position="159"/>
        <end position="183"/>
    </location>
</feature>
<comment type="caution">
    <text evidence="7">The sequence shown here is derived from an EMBL/GenBank/DDBJ whole genome shotgun (WGS) entry which is preliminary data.</text>
</comment>
<accession>A0A4R3JWQ6</accession>
<evidence type="ECO:0000256" key="1">
    <source>
        <dbReference type="ARBA" id="ARBA00004141"/>
    </source>
</evidence>
<feature type="transmembrane region" description="Helical" evidence="5">
    <location>
        <begin position="127"/>
        <end position="147"/>
    </location>
</feature>
<organism evidence="7 8">
    <name type="scientific">Sulfuritortus calidifontis</name>
    <dbReference type="NCBI Taxonomy" id="1914471"/>
    <lineage>
        <taxon>Bacteria</taxon>
        <taxon>Pseudomonadati</taxon>
        <taxon>Pseudomonadota</taxon>
        <taxon>Betaproteobacteria</taxon>
        <taxon>Nitrosomonadales</taxon>
        <taxon>Thiobacillaceae</taxon>
        <taxon>Sulfuritortus</taxon>
    </lineage>
</organism>
<evidence type="ECO:0000256" key="4">
    <source>
        <dbReference type="ARBA" id="ARBA00023136"/>
    </source>
</evidence>
<dbReference type="GO" id="GO:0016020">
    <property type="term" value="C:membrane"/>
    <property type="evidence" value="ECO:0007669"/>
    <property type="project" value="UniProtKB-SubCell"/>
</dbReference>
<dbReference type="OrthoDB" id="8526565at2"/>
<feature type="transmembrane region" description="Helical" evidence="5">
    <location>
        <begin position="102"/>
        <end position="121"/>
    </location>
</feature>
<feature type="transmembrane region" description="Helical" evidence="5">
    <location>
        <begin position="68"/>
        <end position="90"/>
    </location>
</feature>
<dbReference type="InterPro" id="IPR006977">
    <property type="entry name" value="Yip1_dom"/>
</dbReference>
<dbReference type="Pfam" id="PF04893">
    <property type="entry name" value="Yip1"/>
    <property type="match status" value="1"/>
</dbReference>
<comment type="subcellular location">
    <subcellularLocation>
        <location evidence="1">Membrane</location>
        <topology evidence="1">Multi-pass membrane protein</topology>
    </subcellularLocation>
</comment>
<name>A0A4R3JWQ6_9PROT</name>
<reference evidence="7 8" key="1">
    <citation type="submission" date="2019-03" db="EMBL/GenBank/DDBJ databases">
        <title>Genomic Encyclopedia of Type Strains, Phase IV (KMG-IV): sequencing the most valuable type-strain genomes for metagenomic binning, comparative biology and taxonomic classification.</title>
        <authorList>
            <person name="Goeker M."/>
        </authorList>
    </citation>
    <scope>NUCLEOTIDE SEQUENCE [LARGE SCALE GENOMIC DNA]</scope>
    <source>
        <strain evidence="7 8">DSM 103923</strain>
    </source>
</reference>
<dbReference type="RefSeq" id="WP_126462463.1">
    <property type="nucleotide sequence ID" value="NZ_AP018721.1"/>
</dbReference>
<keyword evidence="2 5" id="KW-0812">Transmembrane</keyword>
<dbReference type="EMBL" id="SLZY01000004">
    <property type="protein sequence ID" value="TCS72758.1"/>
    <property type="molecule type" value="Genomic_DNA"/>
</dbReference>
<evidence type="ECO:0000256" key="2">
    <source>
        <dbReference type="ARBA" id="ARBA00022692"/>
    </source>
</evidence>
<evidence type="ECO:0000259" key="6">
    <source>
        <dbReference type="Pfam" id="PF04893"/>
    </source>
</evidence>
<feature type="transmembrane region" description="Helical" evidence="5">
    <location>
        <begin position="30"/>
        <end position="48"/>
    </location>
</feature>
<proteinExistence type="predicted"/>
<feature type="domain" description="Yip1" evidence="6">
    <location>
        <begin position="15"/>
        <end position="177"/>
    </location>
</feature>
<keyword evidence="3 5" id="KW-1133">Transmembrane helix</keyword>
<evidence type="ECO:0000256" key="5">
    <source>
        <dbReference type="SAM" id="Phobius"/>
    </source>
</evidence>
<keyword evidence="4 5" id="KW-0472">Membrane</keyword>